<evidence type="ECO:0000313" key="3">
    <source>
        <dbReference type="Proteomes" id="UP001162480"/>
    </source>
</evidence>
<dbReference type="GO" id="GO:2000146">
    <property type="term" value="P:negative regulation of cell motility"/>
    <property type="evidence" value="ECO:0007669"/>
    <property type="project" value="InterPro"/>
</dbReference>
<dbReference type="GO" id="GO:0034315">
    <property type="term" value="P:regulation of Arp2/3 complex-mediated actin nucleation"/>
    <property type="evidence" value="ECO:0007669"/>
    <property type="project" value="InterPro"/>
</dbReference>
<dbReference type="GO" id="GO:0048203">
    <property type="term" value="P:vesicle targeting, trans-Golgi to endosome"/>
    <property type="evidence" value="ECO:0007669"/>
    <property type="project" value="InterPro"/>
</dbReference>
<accession>A0AA36ATY0</accession>
<dbReference type="GO" id="GO:0035650">
    <property type="term" value="F:AP-1 adaptor complex binding"/>
    <property type="evidence" value="ECO:0007669"/>
    <property type="project" value="InterPro"/>
</dbReference>
<gene>
    <name evidence="2" type="ORF">OCTVUL_1B001730</name>
</gene>
<dbReference type="Proteomes" id="UP001162480">
    <property type="component" value="Chromosome 4"/>
</dbReference>
<dbReference type="GO" id="GO:1900025">
    <property type="term" value="P:negative regulation of substrate adhesion-dependent cell spreading"/>
    <property type="evidence" value="ECO:0007669"/>
    <property type="project" value="InterPro"/>
</dbReference>
<feature type="compositionally biased region" description="Polar residues" evidence="1">
    <location>
        <begin position="136"/>
        <end position="145"/>
    </location>
</feature>
<evidence type="ECO:0000256" key="1">
    <source>
        <dbReference type="SAM" id="MobiDB-lite"/>
    </source>
</evidence>
<sequence length="236" mass="26871">MCTGQRKYLRTRYSVDRDFSIEFENLMDDEAVQDEMNKGQLELQPGPFTVSSYVRWLAKQEEELRMEEEAYYEARREAARIVRLQRIAKEQQATKTHTDRSWLGDNENDWDVAGGEDDFEMFLASVKARSLSARTQLRQASADGQSTSSSTTHTRDRSHTEASSLDLEWDHEAGIIPHKAPRSATEENLVALAAQEMLHPTSPANSAELEWDNDYVSADVLEREQLLTVRKGGKGT</sequence>
<keyword evidence="3" id="KW-1185">Reference proteome</keyword>
<dbReference type="Pfam" id="PF15745">
    <property type="entry name" value="AP1AR"/>
    <property type="match status" value="1"/>
</dbReference>
<dbReference type="PANTHER" id="PTHR34529">
    <property type="entry name" value="AP-1 COMPLEX-ASSOCIATED REGULATORY PROTEIN"/>
    <property type="match status" value="1"/>
</dbReference>
<protein>
    <submittedName>
        <fullName evidence="2">AP-1 complex-associated regulatory protein-like isoform X2</fullName>
    </submittedName>
</protein>
<proteinExistence type="predicted"/>
<dbReference type="GO" id="GO:0005829">
    <property type="term" value="C:cytosol"/>
    <property type="evidence" value="ECO:0007669"/>
    <property type="project" value="GOC"/>
</dbReference>
<dbReference type="AlphaFoldDB" id="A0AA36ATY0"/>
<dbReference type="PANTHER" id="PTHR34529:SF1">
    <property type="entry name" value="AP-1 COMPLEX-ASSOCIATED REGULATORY PROTEIN"/>
    <property type="match status" value="1"/>
</dbReference>
<dbReference type="EMBL" id="OX597817">
    <property type="protein sequence ID" value="CAI9722235.1"/>
    <property type="molecule type" value="Genomic_DNA"/>
</dbReference>
<organism evidence="2 3">
    <name type="scientific">Octopus vulgaris</name>
    <name type="common">Common octopus</name>
    <dbReference type="NCBI Taxonomy" id="6645"/>
    <lineage>
        <taxon>Eukaryota</taxon>
        <taxon>Metazoa</taxon>
        <taxon>Spiralia</taxon>
        <taxon>Lophotrochozoa</taxon>
        <taxon>Mollusca</taxon>
        <taxon>Cephalopoda</taxon>
        <taxon>Coleoidea</taxon>
        <taxon>Octopodiformes</taxon>
        <taxon>Octopoda</taxon>
        <taxon>Incirrata</taxon>
        <taxon>Octopodidae</taxon>
        <taxon>Octopus</taxon>
    </lineage>
</organism>
<reference evidence="2" key="1">
    <citation type="submission" date="2023-08" db="EMBL/GenBank/DDBJ databases">
        <authorList>
            <person name="Alioto T."/>
            <person name="Alioto T."/>
            <person name="Gomez Garrido J."/>
        </authorList>
    </citation>
    <scope>NUCLEOTIDE SEQUENCE</scope>
</reference>
<evidence type="ECO:0000313" key="2">
    <source>
        <dbReference type="EMBL" id="CAI9722235.1"/>
    </source>
</evidence>
<dbReference type="InterPro" id="IPR031483">
    <property type="entry name" value="AP1AR"/>
</dbReference>
<name>A0AA36ATY0_OCTVU</name>
<feature type="region of interest" description="Disordered" evidence="1">
    <location>
        <begin position="136"/>
        <end position="164"/>
    </location>
</feature>